<dbReference type="Gene3D" id="3.30.1300.10">
    <property type="entry name" value="Pantoate-beta-alanine ligase, C-terminal domain"/>
    <property type="match status" value="1"/>
</dbReference>
<evidence type="ECO:0000256" key="5">
    <source>
        <dbReference type="ARBA" id="ARBA00022655"/>
    </source>
</evidence>
<dbReference type="UniPathway" id="UPA00028">
    <property type="reaction ID" value="UER00005"/>
</dbReference>
<dbReference type="EMBL" id="CP011545">
    <property type="protein sequence ID" value="AKK09739.1"/>
    <property type="molecule type" value="Genomic_DNA"/>
</dbReference>
<protein>
    <recommendedName>
        <fullName evidence="3">pantoate--beta-alanine ligase (AMP-forming)</fullName>
        <ecNumber evidence="3">6.3.2.1</ecNumber>
    </recommendedName>
</protein>
<dbReference type="InterPro" id="IPR003721">
    <property type="entry name" value="Pantoate_ligase"/>
</dbReference>
<organism evidence="9 10">
    <name type="scientific">Corynebacterium testudinoris</name>
    <dbReference type="NCBI Taxonomy" id="136857"/>
    <lineage>
        <taxon>Bacteria</taxon>
        <taxon>Bacillati</taxon>
        <taxon>Actinomycetota</taxon>
        <taxon>Actinomycetes</taxon>
        <taxon>Mycobacteriales</taxon>
        <taxon>Corynebacteriaceae</taxon>
        <taxon>Corynebacterium</taxon>
    </lineage>
</organism>
<dbReference type="Proteomes" id="UP000035540">
    <property type="component" value="Chromosome"/>
</dbReference>
<sequence length="270" mass="28557">MSFEFGQAHEFSTANISVFARAMRTTGRPVVLVPLGEGLHAGHIALIRAARRLPRAVVIVAWAGTDVPAELAAENVDAVWAYSAEELWPKGLRTVVRPADHRLEPVDELARVLTQLLTQLNIVGPSDIVVGEKDYEQIRALQSAVTDLHVPVMVHGVPTVRMPDGIAVSLRNANVDEAAREQALALSAALTAGAHAAEQGADAVLDVARSVLATAGVEPEYLEVRGPDLGEAPDSGDARLLVAATIGGVRLIDNVGLPLGIGFRNLGQEH</sequence>
<dbReference type="GO" id="GO:0005524">
    <property type="term" value="F:ATP binding"/>
    <property type="evidence" value="ECO:0007669"/>
    <property type="project" value="UniProtKB-KW"/>
</dbReference>
<dbReference type="OrthoDB" id="9773087at2"/>
<reference evidence="10" key="2">
    <citation type="submission" date="2015-05" db="EMBL/GenBank/DDBJ databases">
        <title>Complete genome sequence of Corynebacterium testudinoris DSM 44614, recovered from necrotic lesions in the mouth of a tortoise.</title>
        <authorList>
            <person name="Ruckert C."/>
            <person name="Albersmeier A."/>
            <person name="Winkler A."/>
            <person name="Tauch A."/>
        </authorList>
    </citation>
    <scope>NUCLEOTIDE SEQUENCE [LARGE SCALE GENOMIC DNA]</scope>
    <source>
        <strain evidence="10">DSM 44614</strain>
    </source>
</reference>
<dbReference type="Pfam" id="PF02569">
    <property type="entry name" value="Pantoate_ligase"/>
    <property type="match status" value="1"/>
</dbReference>
<dbReference type="EC" id="6.3.2.1" evidence="3"/>
<evidence type="ECO:0000256" key="6">
    <source>
        <dbReference type="ARBA" id="ARBA00022741"/>
    </source>
</evidence>
<comment type="similarity">
    <text evidence="2">Belongs to the pantothenate synthetase family.</text>
</comment>
<evidence type="ECO:0000256" key="7">
    <source>
        <dbReference type="ARBA" id="ARBA00022840"/>
    </source>
</evidence>
<keyword evidence="10" id="KW-1185">Reference proteome</keyword>
<keyword evidence="7" id="KW-0067">ATP-binding</keyword>
<gene>
    <name evidence="9" type="ORF">CTEST_11660</name>
</gene>
<dbReference type="GO" id="GO:0005829">
    <property type="term" value="C:cytosol"/>
    <property type="evidence" value="ECO:0007669"/>
    <property type="project" value="TreeGrafter"/>
</dbReference>
<evidence type="ECO:0000256" key="8">
    <source>
        <dbReference type="ARBA" id="ARBA00048258"/>
    </source>
</evidence>
<comment type="catalytic activity">
    <reaction evidence="8">
        <text>(R)-pantoate + beta-alanine + ATP = (R)-pantothenate + AMP + diphosphate + H(+)</text>
        <dbReference type="Rhea" id="RHEA:10912"/>
        <dbReference type="ChEBI" id="CHEBI:15378"/>
        <dbReference type="ChEBI" id="CHEBI:15980"/>
        <dbReference type="ChEBI" id="CHEBI:29032"/>
        <dbReference type="ChEBI" id="CHEBI:30616"/>
        <dbReference type="ChEBI" id="CHEBI:33019"/>
        <dbReference type="ChEBI" id="CHEBI:57966"/>
        <dbReference type="ChEBI" id="CHEBI:456215"/>
        <dbReference type="EC" id="6.3.2.1"/>
    </reaction>
</comment>
<evidence type="ECO:0000256" key="2">
    <source>
        <dbReference type="ARBA" id="ARBA00009256"/>
    </source>
</evidence>
<dbReference type="KEGG" id="cted:CTEST_11660"/>
<name>A0A0G3H8R0_9CORY</name>
<evidence type="ECO:0000313" key="9">
    <source>
        <dbReference type="EMBL" id="AKK09739.1"/>
    </source>
</evidence>
<dbReference type="AlphaFoldDB" id="A0A0G3H8R0"/>
<reference evidence="9 10" key="1">
    <citation type="journal article" date="2015" name="Genome Announc.">
        <title>Complete Genome Sequence of the Type Strain Corynebacterium testudinoris DSM 44614, Recovered from Necrotic Lesions in the Mouth of a Tortoise.</title>
        <authorList>
            <person name="Ruckert C."/>
            <person name="Kriete M."/>
            <person name="Jaenicke S."/>
            <person name="Winkler A."/>
            <person name="Tauch A."/>
        </authorList>
    </citation>
    <scope>NUCLEOTIDE SEQUENCE [LARGE SCALE GENOMIC DNA]</scope>
    <source>
        <strain evidence="9 10">DSM 44614</strain>
    </source>
</reference>
<evidence type="ECO:0000256" key="1">
    <source>
        <dbReference type="ARBA" id="ARBA00004990"/>
    </source>
</evidence>
<dbReference type="GO" id="GO:0004592">
    <property type="term" value="F:pantoate-beta-alanine ligase activity"/>
    <property type="evidence" value="ECO:0007669"/>
    <property type="project" value="UniProtKB-EC"/>
</dbReference>
<evidence type="ECO:0000313" key="10">
    <source>
        <dbReference type="Proteomes" id="UP000035540"/>
    </source>
</evidence>
<dbReference type="GO" id="GO:0015940">
    <property type="term" value="P:pantothenate biosynthetic process"/>
    <property type="evidence" value="ECO:0007669"/>
    <property type="project" value="UniProtKB-UniPathway"/>
</dbReference>
<keyword evidence="4 9" id="KW-0436">Ligase</keyword>
<keyword evidence="6" id="KW-0547">Nucleotide-binding</keyword>
<dbReference type="PATRIC" id="fig|136857.5.peg.2302"/>
<proteinExistence type="inferred from homology"/>
<dbReference type="Gene3D" id="3.40.50.620">
    <property type="entry name" value="HUPs"/>
    <property type="match status" value="2"/>
</dbReference>
<dbReference type="InterPro" id="IPR014729">
    <property type="entry name" value="Rossmann-like_a/b/a_fold"/>
</dbReference>
<keyword evidence="5" id="KW-0566">Pantothenate biosynthesis</keyword>
<accession>A0A0G3H8R0</accession>
<dbReference type="RefSeq" id="WP_047253850.1">
    <property type="nucleotide sequence ID" value="NZ_CP011545.1"/>
</dbReference>
<evidence type="ECO:0000256" key="3">
    <source>
        <dbReference type="ARBA" id="ARBA00012219"/>
    </source>
</evidence>
<comment type="pathway">
    <text evidence="1">Cofactor biosynthesis; (R)-pantothenate biosynthesis; (R)-pantothenate from (R)-pantoate and beta-alanine: step 1/1.</text>
</comment>
<dbReference type="STRING" id="136857.CTEST_11660"/>
<dbReference type="PANTHER" id="PTHR21299:SF1">
    <property type="entry name" value="PANTOATE--BETA-ALANINE LIGASE"/>
    <property type="match status" value="1"/>
</dbReference>
<evidence type="ECO:0000256" key="4">
    <source>
        <dbReference type="ARBA" id="ARBA00022598"/>
    </source>
</evidence>
<dbReference type="PANTHER" id="PTHR21299">
    <property type="entry name" value="CYTIDYLATE KINASE/PANTOATE-BETA-ALANINE LIGASE"/>
    <property type="match status" value="1"/>
</dbReference>
<dbReference type="InterPro" id="IPR042176">
    <property type="entry name" value="Pantoate_ligase_C"/>
</dbReference>
<dbReference type="SUPFAM" id="SSF52374">
    <property type="entry name" value="Nucleotidylyl transferase"/>
    <property type="match status" value="1"/>
</dbReference>